<evidence type="ECO:0000313" key="2">
    <source>
        <dbReference type="Proteomes" id="UP000036958"/>
    </source>
</evidence>
<dbReference type="STRING" id="1409788.NC99_15880"/>
<evidence type="ECO:0008006" key="3">
    <source>
        <dbReference type="Google" id="ProtNLM"/>
    </source>
</evidence>
<comment type="caution">
    <text evidence="1">The sequence shown here is derived from an EMBL/GenBank/DDBJ whole genome shotgun (WGS) entry which is preliminary data.</text>
</comment>
<organism evidence="1 2">
    <name type="scientific">Sunxiuqinia dokdonensis</name>
    <dbReference type="NCBI Taxonomy" id="1409788"/>
    <lineage>
        <taxon>Bacteria</taxon>
        <taxon>Pseudomonadati</taxon>
        <taxon>Bacteroidota</taxon>
        <taxon>Bacteroidia</taxon>
        <taxon>Marinilabiliales</taxon>
        <taxon>Prolixibacteraceae</taxon>
        <taxon>Sunxiuqinia</taxon>
    </lineage>
</organism>
<sequence>MNFKNNTMKGTNKTTIWFLAVILALLAISPKIVTSQTPVTDVGAGIQREALWTQEKGILSKINWYNILIEALNGDIKGLTGELLGIDQKLLESVEQVSGLIKDYKRVKQTREMLEKIMEIYTEKLPRLVQDENFTDQQAVVIVQSFDLILDDSRQLATGILNTILKDRQFLMDDKQRYDTINGIYEDVRQHYGTICYLYNKLLYASYMKSFESDKLESFALYYSLYQ</sequence>
<dbReference type="OrthoDB" id="652689at2"/>
<dbReference type="RefSeq" id="WP_053181552.1">
    <property type="nucleotide sequence ID" value="NZ_LGIA01000095.1"/>
</dbReference>
<keyword evidence="2" id="KW-1185">Reference proteome</keyword>
<dbReference type="Proteomes" id="UP000036958">
    <property type="component" value="Unassembled WGS sequence"/>
</dbReference>
<dbReference type="AlphaFoldDB" id="A0A0L8VAU2"/>
<proteinExistence type="predicted"/>
<dbReference type="EMBL" id="LGIA01000095">
    <property type="protein sequence ID" value="KOH45595.1"/>
    <property type="molecule type" value="Genomic_DNA"/>
</dbReference>
<protein>
    <recommendedName>
        <fullName evidence="3">Conjugative transposon protein TraI</fullName>
    </recommendedName>
</protein>
<evidence type="ECO:0000313" key="1">
    <source>
        <dbReference type="EMBL" id="KOH45595.1"/>
    </source>
</evidence>
<accession>A0A0L8VAU2</accession>
<reference evidence="2" key="1">
    <citation type="submission" date="2015-07" db="EMBL/GenBank/DDBJ databases">
        <title>Genome sequencing of Sunxiuqinia dokdonensis strain SK.</title>
        <authorList>
            <person name="Ahn S."/>
            <person name="Kim B.-C."/>
        </authorList>
    </citation>
    <scope>NUCLEOTIDE SEQUENCE [LARGE SCALE GENOMIC DNA]</scope>
    <source>
        <strain evidence="2">SK</strain>
    </source>
</reference>
<name>A0A0L8VAU2_9BACT</name>
<gene>
    <name evidence="1" type="ORF">NC99_15880</name>
</gene>